<dbReference type="Gene3D" id="1.10.287.110">
    <property type="entry name" value="DnaJ domain"/>
    <property type="match status" value="1"/>
</dbReference>
<dbReference type="InterPro" id="IPR018253">
    <property type="entry name" value="DnaJ_domain_CS"/>
</dbReference>
<gene>
    <name evidence="3" type="ORF">R5A26_21730</name>
</gene>
<dbReference type="PANTHER" id="PTHR24074">
    <property type="entry name" value="CO-CHAPERONE PROTEIN DJLA"/>
    <property type="match status" value="1"/>
</dbReference>
<protein>
    <submittedName>
        <fullName evidence="3">J domain-containing protein</fullName>
    </submittedName>
</protein>
<keyword evidence="4" id="KW-1185">Reference proteome</keyword>
<dbReference type="SUPFAM" id="SSF46565">
    <property type="entry name" value="Chaperone J-domain"/>
    <property type="match status" value="1"/>
</dbReference>
<dbReference type="Pfam" id="PF00226">
    <property type="entry name" value="DnaJ"/>
    <property type="match status" value="1"/>
</dbReference>
<dbReference type="Proteomes" id="UP001187346">
    <property type="component" value="Unassembled WGS sequence"/>
</dbReference>
<dbReference type="PRINTS" id="PR00625">
    <property type="entry name" value="JDOMAIN"/>
</dbReference>
<feature type="domain" description="J" evidence="2">
    <location>
        <begin position="8"/>
        <end position="69"/>
    </location>
</feature>
<evidence type="ECO:0000313" key="3">
    <source>
        <dbReference type="EMBL" id="MDV7218571.1"/>
    </source>
</evidence>
<comment type="caution">
    <text evidence="3">The sequence shown here is derived from an EMBL/GenBank/DDBJ whole genome shotgun (WGS) entry which is preliminary data.</text>
</comment>
<evidence type="ECO:0000259" key="2">
    <source>
        <dbReference type="PROSITE" id="PS50076"/>
    </source>
</evidence>
<dbReference type="SMART" id="SM00271">
    <property type="entry name" value="DnaJ"/>
    <property type="match status" value="1"/>
</dbReference>
<dbReference type="EMBL" id="JAWMAJ010000069">
    <property type="protein sequence ID" value="MDV7218571.1"/>
    <property type="molecule type" value="Genomic_DNA"/>
</dbReference>
<dbReference type="CDD" id="cd06257">
    <property type="entry name" value="DnaJ"/>
    <property type="match status" value="1"/>
</dbReference>
<accession>A0ABU4FEZ0</accession>
<proteinExistence type="predicted"/>
<dbReference type="PROSITE" id="PS50076">
    <property type="entry name" value="DNAJ_2"/>
    <property type="match status" value="1"/>
</dbReference>
<feature type="region of interest" description="Disordered" evidence="1">
    <location>
        <begin position="35"/>
        <end position="74"/>
    </location>
</feature>
<feature type="non-terminal residue" evidence="3">
    <location>
        <position position="74"/>
    </location>
</feature>
<reference evidence="3 4" key="1">
    <citation type="submission" date="2023-10" db="EMBL/GenBank/DDBJ databases">
        <title>Characterization of rhizosphere-enriched actinobacteria from wheat plants lab-grown on chernevaya soil.</title>
        <authorList>
            <person name="Tikhonova E.N."/>
            <person name="Konopkin A."/>
            <person name="Kravchenko I.K."/>
        </authorList>
    </citation>
    <scope>NUCLEOTIDE SEQUENCE [LARGE SCALE GENOMIC DNA]</scope>
    <source>
        <strain evidence="3 4">RR29</strain>
    </source>
</reference>
<evidence type="ECO:0000313" key="4">
    <source>
        <dbReference type="Proteomes" id="UP001187346"/>
    </source>
</evidence>
<dbReference type="RefSeq" id="WP_317772815.1">
    <property type="nucleotide sequence ID" value="NZ_JAWMAJ010000069.1"/>
</dbReference>
<dbReference type="PROSITE" id="PS00636">
    <property type="entry name" value="DNAJ_1"/>
    <property type="match status" value="1"/>
</dbReference>
<evidence type="ECO:0000256" key="1">
    <source>
        <dbReference type="SAM" id="MobiDB-lite"/>
    </source>
</evidence>
<organism evidence="3 4">
    <name type="scientific">Streptomyces prunicolor</name>
    <dbReference type="NCBI Taxonomy" id="67348"/>
    <lineage>
        <taxon>Bacteria</taxon>
        <taxon>Bacillati</taxon>
        <taxon>Actinomycetota</taxon>
        <taxon>Actinomycetes</taxon>
        <taxon>Kitasatosporales</taxon>
        <taxon>Streptomycetaceae</taxon>
        <taxon>Streptomyces</taxon>
    </lineage>
</organism>
<sequence length="74" mass="8420">MTAADEPDFYAVLGIPADATRAEIVRAFRRRALTHHPDRGGDTEAFQDAHRAYETLSDPVRRKAYDRRRAAPPR</sequence>
<dbReference type="InterPro" id="IPR050817">
    <property type="entry name" value="DjlA_DnaK_co-chaperone"/>
</dbReference>
<name>A0ABU4FEZ0_9ACTN</name>
<dbReference type="InterPro" id="IPR036869">
    <property type="entry name" value="J_dom_sf"/>
</dbReference>
<dbReference type="InterPro" id="IPR001623">
    <property type="entry name" value="DnaJ_domain"/>
</dbReference>